<evidence type="ECO:0000256" key="1">
    <source>
        <dbReference type="SAM" id="Coils"/>
    </source>
</evidence>
<dbReference type="AlphaFoldDB" id="A0A4Y2BUH1"/>
<dbReference type="OrthoDB" id="6466849at2759"/>
<comment type="caution">
    <text evidence="2">The sequence shown here is derived from an EMBL/GenBank/DDBJ whole genome shotgun (WGS) entry which is preliminary data.</text>
</comment>
<evidence type="ECO:0000313" key="3">
    <source>
        <dbReference type="Proteomes" id="UP000499080"/>
    </source>
</evidence>
<feature type="coiled-coil region" evidence="1">
    <location>
        <begin position="63"/>
        <end position="126"/>
    </location>
</feature>
<organism evidence="2 3">
    <name type="scientific">Araneus ventricosus</name>
    <name type="common">Orbweaver spider</name>
    <name type="synonym">Epeira ventricosa</name>
    <dbReference type="NCBI Taxonomy" id="182803"/>
    <lineage>
        <taxon>Eukaryota</taxon>
        <taxon>Metazoa</taxon>
        <taxon>Ecdysozoa</taxon>
        <taxon>Arthropoda</taxon>
        <taxon>Chelicerata</taxon>
        <taxon>Arachnida</taxon>
        <taxon>Araneae</taxon>
        <taxon>Araneomorphae</taxon>
        <taxon>Entelegynae</taxon>
        <taxon>Araneoidea</taxon>
        <taxon>Araneidae</taxon>
        <taxon>Araneus</taxon>
    </lineage>
</organism>
<protein>
    <submittedName>
        <fullName evidence="2">Uncharacterized protein</fullName>
    </submittedName>
</protein>
<keyword evidence="3" id="KW-1185">Reference proteome</keyword>
<name>A0A4Y2BUH1_ARAVE</name>
<accession>A0A4Y2BUH1</accession>
<evidence type="ECO:0000313" key="2">
    <source>
        <dbReference type="EMBL" id="GBL95840.1"/>
    </source>
</evidence>
<dbReference type="Proteomes" id="UP000499080">
    <property type="component" value="Unassembled WGS sequence"/>
</dbReference>
<proteinExistence type="predicted"/>
<gene>
    <name evidence="2" type="ORF">AVEN_227094_1</name>
</gene>
<dbReference type="EMBL" id="BGPR01000115">
    <property type="protein sequence ID" value="GBL95840.1"/>
    <property type="molecule type" value="Genomic_DNA"/>
</dbReference>
<keyword evidence="1" id="KW-0175">Coiled coil</keyword>
<reference evidence="2 3" key="1">
    <citation type="journal article" date="2019" name="Sci. Rep.">
        <title>Orb-weaving spider Araneus ventricosus genome elucidates the spidroin gene catalogue.</title>
        <authorList>
            <person name="Kono N."/>
            <person name="Nakamura H."/>
            <person name="Ohtoshi R."/>
            <person name="Moran D.A.P."/>
            <person name="Shinohara A."/>
            <person name="Yoshida Y."/>
            <person name="Fujiwara M."/>
            <person name="Mori M."/>
            <person name="Tomita M."/>
            <person name="Arakawa K."/>
        </authorList>
    </citation>
    <scope>NUCLEOTIDE SEQUENCE [LARGE SCALE GENOMIC DNA]</scope>
</reference>
<sequence length="128" mass="14993">MSFLKLARKEDLISLATDLGENPASTLSKIDLVSLIQGNKHYNEDDAKLMLETVVTEREGRLKMATEQERLKIEAEQERLKIEAEQERLKIEAEQERLKTEAEQERLKIEAENERKERLKMEVELEKL</sequence>